<dbReference type="AlphaFoldDB" id="X1LB29"/>
<proteinExistence type="predicted"/>
<sequence length="61" mass="7235">MIIGIDASRANRKQKTGIEWYSYYLIQELKKIPVRQGDKFILYSFDRLKSGLENLPEGWQE</sequence>
<reference evidence="1" key="1">
    <citation type="journal article" date="2014" name="Front. Microbiol.">
        <title>High frequency of phylogenetically diverse reductive dehalogenase-homologous genes in deep subseafloor sedimentary metagenomes.</title>
        <authorList>
            <person name="Kawai M."/>
            <person name="Futagami T."/>
            <person name="Toyoda A."/>
            <person name="Takaki Y."/>
            <person name="Nishi S."/>
            <person name="Hori S."/>
            <person name="Arai W."/>
            <person name="Tsubouchi T."/>
            <person name="Morono Y."/>
            <person name="Uchiyama I."/>
            <person name="Ito T."/>
            <person name="Fujiyama A."/>
            <person name="Inagaki F."/>
            <person name="Takami H."/>
        </authorList>
    </citation>
    <scope>NUCLEOTIDE SEQUENCE</scope>
    <source>
        <strain evidence="1">Expedition CK06-06</strain>
    </source>
</reference>
<gene>
    <name evidence="1" type="ORF">S06H3_18690</name>
</gene>
<organism evidence="1">
    <name type="scientific">marine sediment metagenome</name>
    <dbReference type="NCBI Taxonomy" id="412755"/>
    <lineage>
        <taxon>unclassified sequences</taxon>
        <taxon>metagenomes</taxon>
        <taxon>ecological metagenomes</taxon>
    </lineage>
</organism>
<dbReference type="EMBL" id="BARV01009484">
    <property type="protein sequence ID" value="GAI16502.1"/>
    <property type="molecule type" value="Genomic_DNA"/>
</dbReference>
<accession>X1LB29</accession>
<name>X1LB29_9ZZZZ</name>
<comment type="caution">
    <text evidence="1">The sequence shown here is derived from an EMBL/GenBank/DDBJ whole genome shotgun (WGS) entry which is preliminary data.</text>
</comment>
<protein>
    <submittedName>
        <fullName evidence="1">Uncharacterized protein</fullName>
    </submittedName>
</protein>
<evidence type="ECO:0000313" key="1">
    <source>
        <dbReference type="EMBL" id="GAI16502.1"/>
    </source>
</evidence>
<feature type="non-terminal residue" evidence="1">
    <location>
        <position position="61"/>
    </location>
</feature>